<gene>
    <name evidence="1" type="ORF">L6164_028196</name>
</gene>
<organism evidence="1 2">
    <name type="scientific">Bauhinia variegata</name>
    <name type="common">Purple orchid tree</name>
    <name type="synonym">Phanera variegata</name>
    <dbReference type="NCBI Taxonomy" id="167791"/>
    <lineage>
        <taxon>Eukaryota</taxon>
        <taxon>Viridiplantae</taxon>
        <taxon>Streptophyta</taxon>
        <taxon>Embryophyta</taxon>
        <taxon>Tracheophyta</taxon>
        <taxon>Spermatophyta</taxon>
        <taxon>Magnoliopsida</taxon>
        <taxon>eudicotyledons</taxon>
        <taxon>Gunneridae</taxon>
        <taxon>Pentapetalae</taxon>
        <taxon>rosids</taxon>
        <taxon>fabids</taxon>
        <taxon>Fabales</taxon>
        <taxon>Fabaceae</taxon>
        <taxon>Cercidoideae</taxon>
        <taxon>Cercideae</taxon>
        <taxon>Bauhiniinae</taxon>
        <taxon>Bauhinia</taxon>
    </lineage>
</organism>
<dbReference type="Proteomes" id="UP000828941">
    <property type="component" value="Chromosome 11"/>
</dbReference>
<keyword evidence="2" id="KW-1185">Reference proteome</keyword>
<reference evidence="1 2" key="1">
    <citation type="journal article" date="2022" name="DNA Res.">
        <title>Chromosomal-level genome assembly of the orchid tree Bauhinia variegata (Leguminosae; Cercidoideae) supports the allotetraploid origin hypothesis of Bauhinia.</title>
        <authorList>
            <person name="Zhong Y."/>
            <person name="Chen Y."/>
            <person name="Zheng D."/>
            <person name="Pang J."/>
            <person name="Liu Y."/>
            <person name="Luo S."/>
            <person name="Meng S."/>
            <person name="Qian L."/>
            <person name="Wei D."/>
            <person name="Dai S."/>
            <person name="Zhou R."/>
        </authorList>
    </citation>
    <scope>NUCLEOTIDE SEQUENCE [LARGE SCALE GENOMIC DNA]</scope>
    <source>
        <strain evidence="1">BV-YZ2020</strain>
    </source>
</reference>
<dbReference type="EMBL" id="CM039436">
    <property type="protein sequence ID" value="KAI4315381.1"/>
    <property type="molecule type" value="Genomic_DNA"/>
</dbReference>
<comment type="caution">
    <text evidence="1">The sequence shown here is derived from an EMBL/GenBank/DDBJ whole genome shotgun (WGS) entry which is preliminary data.</text>
</comment>
<evidence type="ECO:0000313" key="1">
    <source>
        <dbReference type="EMBL" id="KAI4315381.1"/>
    </source>
</evidence>
<protein>
    <submittedName>
        <fullName evidence="1">Uncharacterized protein</fullName>
    </submittedName>
</protein>
<evidence type="ECO:0000313" key="2">
    <source>
        <dbReference type="Proteomes" id="UP000828941"/>
    </source>
</evidence>
<proteinExistence type="predicted"/>
<sequence>MAITMVTPSQQSVLEITVLSVEGLRHNSFCLCSRRIRPFITLTKLPAPPTHADKASHAYNSKGDDEGGFKSGWDQKFRVPVDPTFFSDRYSSIHVQLYKKRPIVGQDQLGWCLIPAADIGFLPPGSIRYLSYRVRCKDGSRGNGIIDLSVTLDGFVQRMSTSAKPTGNTCHTVIGIPVKCEEIIAALKDRNIG</sequence>
<name>A0ACB9LVQ0_BAUVA</name>
<accession>A0ACB9LVQ0</accession>